<evidence type="ECO:0000259" key="3">
    <source>
        <dbReference type="Pfam" id="PF13505"/>
    </source>
</evidence>
<dbReference type="EMBL" id="SOBW01000007">
    <property type="protein sequence ID" value="TDU43107.1"/>
    <property type="molecule type" value="Genomic_DNA"/>
</dbReference>
<evidence type="ECO:0000313" key="5">
    <source>
        <dbReference type="Proteomes" id="UP000294689"/>
    </source>
</evidence>
<name>A0A4R7Q694_9FLAO</name>
<dbReference type="OrthoDB" id="1522982at2"/>
<feature type="signal peptide" evidence="2">
    <location>
        <begin position="1"/>
        <end position="26"/>
    </location>
</feature>
<organism evidence="4 5">
    <name type="scientific">Gelidibacter sediminis</name>
    <dbReference type="NCBI Taxonomy" id="1608710"/>
    <lineage>
        <taxon>Bacteria</taxon>
        <taxon>Pseudomonadati</taxon>
        <taxon>Bacteroidota</taxon>
        <taxon>Flavobacteriia</taxon>
        <taxon>Flavobacteriales</taxon>
        <taxon>Flavobacteriaceae</taxon>
        <taxon>Gelidibacter</taxon>
    </lineage>
</organism>
<dbReference type="AlphaFoldDB" id="A0A4R7Q694"/>
<evidence type="ECO:0000256" key="1">
    <source>
        <dbReference type="ARBA" id="ARBA00022729"/>
    </source>
</evidence>
<accession>A0A4R7Q694</accession>
<feature type="domain" description="Outer membrane protein beta-barrel" evidence="3">
    <location>
        <begin position="17"/>
        <end position="179"/>
    </location>
</feature>
<evidence type="ECO:0000313" key="4">
    <source>
        <dbReference type="EMBL" id="TDU43107.1"/>
    </source>
</evidence>
<evidence type="ECO:0000256" key="2">
    <source>
        <dbReference type="SAM" id="SignalP"/>
    </source>
</evidence>
<reference evidence="4 5" key="1">
    <citation type="submission" date="2019-03" db="EMBL/GenBank/DDBJ databases">
        <title>Genomic Encyclopedia of Archaeal and Bacterial Type Strains, Phase II (KMG-II): from individual species to whole genera.</title>
        <authorList>
            <person name="Goeker M."/>
        </authorList>
    </citation>
    <scope>NUCLEOTIDE SEQUENCE [LARGE SCALE GENOMIC DNA]</scope>
    <source>
        <strain evidence="4 5">DSM 28135</strain>
    </source>
</reference>
<protein>
    <submittedName>
        <fullName evidence="4">Outer membrane protein with beta-barrel domain</fullName>
    </submittedName>
</protein>
<gene>
    <name evidence="4" type="ORF">BXY82_0513</name>
</gene>
<dbReference type="InterPro" id="IPR027385">
    <property type="entry name" value="Beta-barrel_OMP"/>
</dbReference>
<keyword evidence="1 2" id="KW-0732">Signal</keyword>
<feature type="chain" id="PRO_5020796831" evidence="2">
    <location>
        <begin position="27"/>
        <end position="213"/>
    </location>
</feature>
<comment type="caution">
    <text evidence="4">The sequence shown here is derived from an EMBL/GenBank/DDBJ whole genome shotgun (WGS) entry which is preliminary data.</text>
</comment>
<keyword evidence="5" id="KW-1185">Reference proteome</keyword>
<dbReference type="Pfam" id="PF13505">
    <property type="entry name" value="OMP_b-brl"/>
    <property type="match status" value="1"/>
</dbReference>
<dbReference type="RefSeq" id="WP_133756598.1">
    <property type="nucleotide sequence ID" value="NZ_SOBW01000007.1"/>
</dbReference>
<proteinExistence type="predicted"/>
<sequence>MATYFKTQNLVWLLLLSLMTTSLCVAQRDVEQWKLQVSLGFNNPIDVVDDDEYYSEYVNFPSINIGVQHMFSENFGAKLDLGYNRSKSAEGSKDFKLNYTRINAQLVYDFKDVFTFLPAPIGVVGHAGPGVTMTAPLGADTNNTYAYPNFLGGLEVHYRLSESLSVFIDGSYALSLSGKRKYDPVVDGYSFNGDLMYVAVGVSLSLSGCNYCY</sequence>
<dbReference type="Proteomes" id="UP000294689">
    <property type="component" value="Unassembled WGS sequence"/>
</dbReference>